<reference evidence="3" key="1">
    <citation type="submission" date="2016-10" db="EMBL/GenBank/DDBJ databases">
        <authorList>
            <person name="Varghese N."/>
            <person name="Submissions S."/>
        </authorList>
    </citation>
    <scope>NUCLEOTIDE SEQUENCE [LARGE SCALE GENOMIC DNA]</scope>
    <source>
        <strain evidence="3">DSM 3695</strain>
    </source>
</reference>
<dbReference type="Gene3D" id="3.50.50.60">
    <property type="entry name" value="FAD/NAD(P)-binding domain"/>
    <property type="match status" value="2"/>
</dbReference>
<dbReference type="GO" id="GO:0050660">
    <property type="term" value="F:flavin adenine dinucleotide binding"/>
    <property type="evidence" value="ECO:0007669"/>
    <property type="project" value="TreeGrafter"/>
</dbReference>
<dbReference type="InterPro" id="IPR036188">
    <property type="entry name" value="FAD/NAD-bd_sf"/>
</dbReference>
<dbReference type="GO" id="GO:0016491">
    <property type="term" value="F:oxidoreductase activity"/>
    <property type="evidence" value="ECO:0007669"/>
    <property type="project" value="InterPro"/>
</dbReference>
<dbReference type="Pfam" id="PF01593">
    <property type="entry name" value="Amino_oxidase"/>
    <property type="match status" value="1"/>
</dbReference>
<gene>
    <name evidence="2" type="ORF">SAMN04488122_6289</name>
</gene>
<dbReference type="Proteomes" id="UP000199310">
    <property type="component" value="Unassembled WGS sequence"/>
</dbReference>
<dbReference type="PANTHER" id="PTHR21197">
    <property type="entry name" value="UDP-GALACTOPYRANOSE MUTASE"/>
    <property type="match status" value="1"/>
</dbReference>
<evidence type="ECO:0000259" key="1">
    <source>
        <dbReference type="Pfam" id="PF01593"/>
    </source>
</evidence>
<proteinExistence type="predicted"/>
<accession>A0A1I0SD23</accession>
<dbReference type="RefSeq" id="WP_089902790.1">
    <property type="nucleotide sequence ID" value="NZ_FOJG01000002.1"/>
</dbReference>
<sequence>MQKKAIIIGAGPAGLTAAYELLQRSSIIPIVLEKSTDIGGISKTVNYKGNRIDIGGHRFFSKSDRVMDWWMSMMPLDKEAAEIFSISYQQKTREVKATRNSDNNTDTLVATDPDLIMLVRKRLSRIYFLHKFFTYPIQLSVDTLRKLGFTTTISIMVSYLWAQIFPRKEEKSLEDFMVNRFGLTLYHLFFKDYTEKVWGVSCKAISAEWGAQRIKGISIGKAISHAVKSAIEAGKPKDLKQKNVETSLIEQFLYPKHGPGQLWEEVAHQVINKGGTVLMQHDVKKIHANGNQITAIEAFDRVTGETILLEGDYFFSTMPIKELVADLETNVPANVKEIAAGLHYRDFITIGILLKNLSFEDKKTGEHKPLELKDTWIYIQEKDVKVGRLQLFNNWSPYMVKDPDTTWVGMEYFCNKGDDFWELTDEEIRQTAIHELCKIGLAQQSDVLDATVLRMEKTYPAYWGTYARFEELKDYINTFENLFLVGRNGMHKYNNSDHSMLTAMVAVDNITNGIVTKTNIWSINTEQEYHEEKK</sequence>
<feature type="domain" description="Amine oxidase" evidence="1">
    <location>
        <begin position="13"/>
        <end position="450"/>
    </location>
</feature>
<name>A0A1I0SD23_9BACT</name>
<organism evidence="2 3">
    <name type="scientific">Chitinophaga arvensicola</name>
    <dbReference type="NCBI Taxonomy" id="29529"/>
    <lineage>
        <taxon>Bacteria</taxon>
        <taxon>Pseudomonadati</taxon>
        <taxon>Bacteroidota</taxon>
        <taxon>Chitinophagia</taxon>
        <taxon>Chitinophagales</taxon>
        <taxon>Chitinophagaceae</taxon>
        <taxon>Chitinophaga</taxon>
    </lineage>
</organism>
<evidence type="ECO:0000313" key="3">
    <source>
        <dbReference type="Proteomes" id="UP000199310"/>
    </source>
</evidence>
<dbReference type="GO" id="GO:0008767">
    <property type="term" value="F:UDP-galactopyranose mutase activity"/>
    <property type="evidence" value="ECO:0007669"/>
    <property type="project" value="TreeGrafter"/>
</dbReference>
<dbReference type="PANTHER" id="PTHR21197:SF0">
    <property type="entry name" value="UDP-GALACTOPYRANOSE MUTASE"/>
    <property type="match status" value="1"/>
</dbReference>
<dbReference type="OrthoDB" id="9769600at2"/>
<protein>
    <submittedName>
        <fullName evidence="2">Protoporphyrinogen oxidase</fullName>
    </submittedName>
</protein>
<dbReference type="NCBIfam" id="NF005548">
    <property type="entry name" value="PRK07208.1-4"/>
    <property type="match status" value="1"/>
</dbReference>
<dbReference type="STRING" id="29529.SAMN04488122_6289"/>
<evidence type="ECO:0000313" key="2">
    <source>
        <dbReference type="EMBL" id="SEW55051.1"/>
    </source>
</evidence>
<dbReference type="InterPro" id="IPR002937">
    <property type="entry name" value="Amino_oxidase"/>
</dbReference>
<dbReference type="AlphaFoldDB" id="A0A1I0SD23"/>
<keyword evidence="3" id="KW-1185">Reference proteome</keyword>
<dbReference type="SUPFAM" id="SSF51971">
    <property type="entry name" value="Nucleotide-binding domain"/>
    <property type="match status" value="1"/>
</dbReference>
<dbReference type="GO" id="GO:0005829">
    <property type="term" value="C:cytosol"/>
    <property type="evidence" value="ECO:0007669"/>
    <property type="project" value="TreeGrafter"/>
</dbReference>
<dbReference type="NCBIfam" id="NF005546">
    <property type="entry name" value="PRK07208.1-2"/>
    <property type="match status" value="1"/>
</dbReference>
<dbReference type="EMBL" id="FOJG01000002">
    <property type="protein sequence ID" value="SEW55051.1"/>
    <property type="molecule type" value="Genomic_DNA"/>
</dbReference>